<reference evidence="1" key="1">
    <citation type="journal article" date="2014" name="Nat. Commun.">
        <title>The tobacco genome sequence and its comparison with those of tomato and potato.</title>
        <authorList>
            <person name="Sierro N."/>
            <person name="Battey J.N."/>
            <person name="Ouadi S."/>
            <person name="Bakaher N."/>
            <person name="Bovet L."/>
            <person name="Willig A."/>
            <person name="Goepfert S."/>
            <person name="Peitsch M.C."/>
            <person name="Ivanov N.V."/>
        </authorList>
    </citation>
    <scope>NUCLEOTIDE SEQUENCE [LARGE SCALE GENOMIC DNA]</scope>
</reference>
<evidence type="ECO:0000313" key="2">
    <source>
        <dbReference type="RefSeq" id="XP_075091668.1"/>
    </source>
</evidence>
<keyword evidence="1" id="KW-1185">Reference proteome</keyword>
<reference evidence="2" key="2">
    <citation type="submission" date="2025-08" db="UniProtKB">
        <authorList>
            <consortium name="RefSeq"/>
        </authorList>
    </citation>
    <scope>IDENTIFICATION</scope>
    <source>
        <tissue evidence="2">Leaf</tissue>
    </source>
</reference>
<organism evidence="1 2">
    <name type="scientific">Nicotiana tabacum</name>
    <name type="common">Common tobacco</name>
    <dbReference type="NCBI Taxonomy" id="4097"/>
    <lineage>
        <taxon>Eukaryota</taxon>
        <taxon>Viridiplantae</taxon>
        <taxon>Streptophyta</taxon>
        <taxon>Embryophyta</taxon>
        <taxon>Tracheophyta</taxon>
        <taxon>Spermatophyta</taxon>
        <taxon>Magnoliopsida</taxon>
        <taxon>eudicotyledons</taxon>
        <taxon>Gunneridae</taxon>
        <taxon>Pentapetalae</taxon>
        <taxon>asterids</taxon>
        <taxon>lamiids</taxon>
        <taxon>Solanales</taxon>
        <taxon>Solanaceae</taxon>
        <taxon>Nicotianoideae</taxon>
        <taxon>Nicotianeae</taxon>
        <taxon>Nicotiana</taxon>
    </lineage>
</organism>
<name>A0AC58T371_TOBAC</name>
<sequence>MTIAYMITAGFTGQLKGWWDNCLKLEQRAEVMGAVKIENGQNVQNNVYTFVLNIIEHFSGRWSDNSETIRTMLQNLRCKTLISFRWYKDVFLSKVMELLECNSTHWKSKFIDGLPTLFAERVRKALRGTSMSINYDRYLYEKLISVCTQEGLAMYNEIKLIYEIKKYRLNKRQQLGEFCEQFAIDIPKIKKSHRHKKEPEKPYRYKKKNRGSSDKRFKRKDKRKKAYKHRKNFIKSDTPNIKSNTLIRRLIRLRILCKRLQSQG</sequence>
<gene>
    <name evidence="2" type="primary">LOC142171862</name>
</gene>
<evidence type="ECO:0000313" key="1">
    <source>
        <dbReference type="Proteomes" id="UP000790787"/>
    </source>
</evidence>
<proteinExistence type="predicted"/>
<dbReference type="RefSeq" id="XP_075091668.1">
    <property type="nucleotide sequence ID" value="XM_075235567.1"/>
</dbReference>
<protein>
    <submittedName>
        <fullName evidence="2">Uncharacterized protein LOC142171862</fullName>
    </submittedName>
</protein>
<accession>A0AC58T371</accession>
<dbReference type="Proteomes" id="UP000790787">
    <property type="component" value="Chromosome 17"/>
</dbReference>